<dbReference type="PANTHER" id="PTHR45639">
    <property type="entry name" value="HSC70CB, ISOFORM G-RELATED"/>
    <property type="match status" value="1"/>
</dbReference>
<dbReference type="Gene3D" id="2.60.34.10">
    <property type="entry name" value="Substrate Binding Domain Of DNAk, Chain A, domain 1"/>
    <property type="match status" value="1"/>
</dbReference>
<evidence type="ECO:0000313" key="7">
    <source>
        <dbReference type="EMBL" id="RWS21999.1"/>
    </source>
</evidence>
<comment type="similarity">
    <text evidence="1">Belongs to the heat shock protein 70 family.</text>
</comment>
<keyword evidence="2" id="KW-0547">Nucleotide-binding</keyword>
<dbReference type="InterPro" id="IPR013126">
    <property type="entry name" value="Hsp_70_fam"/>
</dbReference>
<dbReference type="Proteomes" id="UP000288716">
    <property type="component" value="Unassembled WGS sequence"/>
</dbReference>
<feature type="compositionally biased region" description="Low complexity" evidence="6">
    <location>
        <begin position="109"/>
        <end position="125"/>
    </location>
</feature>
<evidence type="ECO:0000256" key="3">
    <source>
        <dbReference type="ARBA" id="ARBA00022840"/>
    </source>
</evidence>
<protein>
    <recommendedName>
        <fullName evidence="5">Hypoxia up-regulated protein 1</fullName>
    </recommendedName>
</protein>
<comment type="caution">
    <text evidence="7">The sequence shown here is derived from an EMBL/GenBank/DDBJ whole genome shotgun (WGS) entry which is preliminary data.</text>
</comment>
<proteinExistence type="inferred from homology"/>
<gene>
    <name evidence="7" type="ORF">B4U80_06504</name>
</gene>
<dbReference type="GO" id="GO:0140662">
    <property type="term" value="F:ATP-dependent protein folding chaperone"/>
    <property type="evidence" value="ECO:0007669"/>
    <property type="project" value="InterPro"/>
</dbReference>
<feature type="region of interest" description="Disordered" evidence="6">
    <location>
        <begin position="95"/>
        <end position="127"/>
    </location>
</feature>
<dbReference type="GO" id="GO:0034663">
    <property type="term" value="C:endoplasmic reticulum chaperone complex"/>
    <property type="evidence" value="ECO:0007669"/>
    <property type="project" value="TreeGrafter"/>
</dbReference>
<dbReference type="InterPro" id="IPR029048">
    <property type="entry name" value="HSP70_C_sf"/>
</dbReference>
<evidence type="ECO:0000256" key="6">
    <source>
        <dbReference type="SAM" id="MobiDB-lite"/>
    </source>
</evidence>
<accession>A0A443S397</accession>
<evidence type="ECO:0000256" key="1">
    <source>
        <dbReference type="ARBA" id="ARBA00007381"/>
    </source>
</evidence>
<reference evidence="7 8" key="1">
    <citation type="journal article" date="2018" name="Gigascience">
        <title>Genomes of trombidid mites reveal novel predicted allergens and laterally-transferred genes associated with secondary metabolism.</title>
        <authorList>
            <person name="Dong X."/>
            <person name="Chaisiri K."/>
            <person name="Xia D."/>
            <person name="Armstrong S.D."/>
            <person name="Fang Y."/>
            <person name="Donnelly M.J."/>
            <person name="Kadowaki T."/>
            <person name="McGarry J.W."/>
            <person name="Darby A.C."/>
            <person name="Makepeace B.L."/>
        </authorList>
    </citation>
    <scope>NUCLEOTIDE SEQUENCE [LARGE SCALE GENOMIC DNA]</scope>
    <source>
        <strain evidence="7">UoL-UT</strain>
    </source>
</reference>
<evidence type="ECO:0000256" key="4">
    <source>
        <dbReference type="ARBA" id="ARBA00023186"/>
    </source>
</evidence>
<evidence type="ECO:0000256" key="5">
    <source>
        <dbReference type="ARBA" id="ARBA00040503"/>
    </source>
</evidence>
<feature type="compositionally biased region" description="Acidic residues" evidence="6">
    <location>
        <begin position="393"/>
        <end position="407"/>
    </location>
</feature>
<dbReference type="GO" id="GO:0005524">
    <property type="term" value="F:ATP binding"/>
    <property type="evidence" value="ECO:0007669"/>
    <property type="project" value="UniProtKB-KW"/>
</dbReference>
<dbReference type="EMBL" id="NCKV01010107">
    <property type="protein sequence ID" value="RWS21999.1"/>
    <property type="molecule type" value="Genomic_DNA"/>
</dbReference>
<dbReference type="InterPro" id="IPR029047">
    <property type="entry name" value="HSP70_peptide-bd_sf"/>
</dbReference>
<feature type="region of interest" description="Disordered" evidence="6">
    <location>
        <begin position="369"/>
        <end position="436"/>
    </location>
</feature>
<dbReference type="STRING" id="299467.A0A443S397"/>
<dbReference type="PANTHER" id="PTHR45639:SF3">
    <property type="entry name" value="HYPOXIA UP-REGULATED PROTEIN 1"/>
    <property type="match status" value="1"/>
</dbReference>
<dbReference type="GO" id="GO:0030968">
    <property type="term" value="P:endoplasmic reticulum unfolded protein response"/>
    <property type="evidence" value="ECO:0007669"/>
    <property type="project" value="TreeGrafter"/>
</dbReference>
<evidence type="ECO:0000313" key="8">
    <source>
        <dbReference type="Proteomes" id="UP000288716"/>
    </source>
</evidence>
<dbReference type="AlphaFoldDB" id="A0A443S397"/>
<keyword evidence="4" id="KW-0143">Chaperone</keyword>
<feature type="compositionally biased region" description="Basic and acidic residues" evidence="6">
    <location>
        <begin position="408"/>
        <end position="436"/>
    </location>
</feature>
<keyword evidence="3" id="KW-0067">ATP-binding</keyword>
<dbReference type="SUPFAM" id="SSF100934">
    <property type="entry name" value="Heat shock protein 70kD (HSP70), C-terminal subdomain"/>
    <property type="match status" value="1"/>
</dbReference>
<sequence>MEIYKDEIDSMNLMLKKVSVKGVSDAMEKHKDKDSKGIKAHFRMDESGLLHLDRVEISYEYKVEEQVADTGKSNVVGEAFAKFGQTISQLFGRSKEEGEPAGGAETSEPAENATDTTNATKANETIPSVDEKVNNTVNGTNMRTEVRIKMVKEVLSTDVEITDIPEQTAEEILVSEAKLKELNIKESEKLARDKIKNNLESFIHETKMKLFEKEYEDAVSEEEREKIQKDLSAASEWLEYESDAAETSVFRDKLTDLRATTRDMFDRVKEHRERPEALKTLTEMLNISSLFLNGAKNVSKEDQIFTEVELKTLDDLVTTTQKWMDESIAEQKKLPLNQTPKLLVKHIAEKIGLLDREIKYLINKAKFTPPKRKETKSEDATSETPEESKESSSGDEAETTENAEASEEDLKKSTESEAESETPKPTKVNEDPHSEL</sequence>
<dbReference type="Gene3D" id="1.20.1270.10">
    <property type="match status" value="1"/>
</dbReference>
<dbReference type="VEuPathDB" id="VectorBase:LDEU010040"/>
<dbReference type="OrthoDB" id="6509255at2759"/>
<evidence type="ECO:0000256" key="2">
    <source>
        <dbReference type="ARBA" id="ARBA00022741"/>
    </source>
</evidence>
<keyword evidence="8" id="KW-1185">Reference proteome</keyword>
<name>A0A443S397_9ACAR</name>
<organism evidence="7 8">
    <name type="scientific">Leptotrombidium deliense</name>
    <dbReference type="NCBI Taxonomy" id="299467"/>
    <lineage>
        <taxon>Eukaryota</taxon>
        <taxon>Metazoa</taxon>
        <taxon>Ecdysozoa</taxon>
        <taxon>Arthropoda</taxon>
        <taxon>Chelicerata</taxon>
        <taxon>Arachnida</taxon>
        <taxon>Acari</taxon>
        <taxon>Acariformes</taxon>
        <taxon>Trombidiformes</taxon>
        <taxon>Prostigmata</taxon>
        <taxon>Anystina</taxon>
        <taxon>Parasitengona</taxon>
        <taxon>Trombiculoidea</taxon>
        <taxon>Trombiculidae</taxon>
        <taxon>Leptotrombidium</taxon>
    </lineage>
</organism>